<name>A0ABQ6NKC5_9BACL</name>
<accession>A0ABQ6NKC5</accession>
<keyword evidence="1" id="KW-1133">Transmembrane helix</keyword>
<comment type="caution">
    <text evidence="2">The sequence shown here is derived from an EMBL/GenBank/DDBJ whole genome shotgun (WGS) entry which is preliminary data.</text>
</comment>
<evidence type="ECO:0000313" key="2">
    <source>
        <dbReference type="EMBL" id="GMK45552.1"/>
    </source>
</evidence>
<evidence type="ECO:0000256" key="1">
    <source>
        <dbReference type="SAM" id="Phobius"/>
    </source>
</evidence>
<gene>
    <name evidence="2" type="ORF">PghCCS26_26800</name>
</gene>
<reference evidence="2 3" key="1">
    <citation type="submission" date="2023-05" db="EMBL/GenBank/DDBJ databases">
        <title>Draft genome of Paenibacillus sp. CCS26.</title>
        <authorList>
            <person name="Akita H."/>
            <person name="Shinto Y."/>
            <person name="Kimura Z."/>
        </authorList>
    </citation>
    <scope>NUCLEOTIDE SEQUENCE [LARGE SCALE GENOMIC DNA]</scope>
    <source>
        <strain evidence="2 3">CCS26</strain>
    </source>
</reference>
<keyword evidence="1" id="KW-0472">Membrane</keyword>
<evidence type="ECO:0000313" key="3">
    <source>
        <dbReference type="Proteomes" id="UP001285921"/>
    </source>
</evidence>
<keyword evidence="1" id="KW-0812">Transmembrane</keyword>
<keyword evidence="3" id="KW-1185">Reference proteome</keyword>
<feature type="transmembrane region" description="Helical" evidence="1">
    <location>
        <begin position="12"/>
        <end position="33"/>
    </location>
</feature>
<dbReference type="RefSeq" id="WP_317980239.1">
    <property type="nucleotide sequence ID" value="NZ_BTCL01000008.1"/>
</dbReference>
<dbReference type="Proteomes" id="UP001285921">
    <property type="component" value="Unassembled WGS sequence"/>
</dbReference>
<sequence>MEQDKEQSKKRSYALPIALLLLVFSLTGNVFLYSQSLQGGQDDKYEKGLDVIGAAKKATSYYEAVLDDAAAILEGKTSEAGTVIRDAAGVNDFLQLAGSFDEDHPFDSGKIYAYMIDVDHSLSYIKEQDGPLTTQESAYLKALQDVYSKQLAIVKHFNVDADKTRSGAIQIGAGIGWLDIAKQLEQSIEEQSSMKLSAQ</sequence>
<dbReference type="EMBL" id="BTCL01000008">
    <property type="protein sequence ID" value="GMK45552.1"/>
    <property type="molecule type" value="Genomic_DNA"/>
</dbReference>
<proteinExistence type="predicted"/>
<organism evidence="2 3">
    <name type="scientific">Paenibacillus glycanilyticus</name>
    <dbReference type="NCBI Taxonomy" id="126569"/>
    <lineage>
        <taxon>Bacteria</taxon>
        <taxon>Bacillati</taxon>
        <taxon>Bacillota</taxon>
        <taxon>Bacilli</taxon>
        <taxon>Bacillales</taxon>
        <taxon>Paenibacillaceae</taxon>
        <taxon>Paenibacillus</taxon>
    </lineage>
</organism>
<protein>
    <submittedName>
        <fullName evidence="2">Uncharacterized protein</fullName>
    </submittedName>
</protein>